<name>A0AAV8Y177_9CUCU</name>
<protein>
    <submittedName>
        <fullName evidence="2">Uncharacterized protein</fullName>
    </submittedName>
</protein>
<reference evidence="2" key="1">
    <citation type="journal article" date="2023" name="Insect Mol. Biol.">
        <title>Genome sequencing provides insights into the evolution of gene families encoding plant cell wall-degrading enzymes in longhorned beetles.</title>
        <authorList>
            <person name="Shin N.R."/>
            <person name="Okamura Y."/>
            <person name="Kirsch R."/>
            <person name="Pauchet Y."/>
        </authorList>
    </citation>
    <scope>NUCLEOTIDE SEQUENCE</scope>
    <source>
        <strain evidence="2">RBIC_L_NR</strain>
    </source>
</reference>
<keyword evidence="3" id="KW-1185">Reference proteome</keyword>
<dbReference type="Proteomes" id="UP001162156">
    <property type="component" value="Unassembled WGS sequence"/>
</dbReference>
<proteinExistence type="predicted"/>
<feature type="compositionally biased region" description="Polar residues" evidence="1">
    <location>
        <begin position="10"/>
        <end position="27"/>
    </location>
</feature>
<accession>A0AAV8Y177</accession>
<evidence type="ECO:0000313" key="3">
    <source>
        <dbReference type="Proteomes" id="UP001162156"/>
    </source>
</evidence>
<evidence type="ECO:0000313" key="2">
    <source>
        <dbReference type="EMBL" id="KAJ8945185.1"/>
    </source>
</evidence>
<comment type="caution">
    <text evidence="2">The sequence shown here is derived from an EMBL/GenBank/DDBJ whole genome shotgun (WGS) entry which is preliminary data.</text>
</comment>
<gene>
    <name evidence="2" type="ORF">NQ314_009298</name>
</gene>
<dbReference type="EMBL" id="JANEYF010002536">
    <property type="protein sequence ID" value="KAJ8945185.1"/>
    <property type="molecule type" value="Genomic_DNA"/>
</dbReference>
<sequence>MPLFIMLQKGQENGPNPTAQYGGSSDSPNKDAQLPTIRIKSSKSLLFKIEYIMRSVNPKEQYSFH</sequence>
<organism evidence="2 3">
    <name type="scientific">Rhamnusium bicolor</name>
    <dbReference type="NCBI Taxonomy" id="1586634"/>
    <lineage>
        <taxon>Eukaryota</taxon>
        <taxon>Metazoa</taxon>
        <taxon>Ecdysozoa</taxon>
        <taxon>Arthropoda</taxon>
        <taxon>Hexapoda</taxon>
        <taxon>Insecta</taxon>
        <taxon>Pterygota</taxon>
        <taxon>Neoptera</taxon>
        <taxon>Endopterygota</taxon>
        <taxon>Coleoptera</taxon>
        <taxon>Polyphaga</taxon>
        <taxon>Cucujiformia</taxon>
        <taxon>Chrysomeloidea</taxon>
        <taxon>Cerambycidae</taxon>
        <taxon>Lepturinae</taxon>
        <taxon>Rhagiini</taxon>
        <taxon>Rhamnusium</taxon>
    </lineage>
</organism>
<evidence type="ECO:0000256" key="1">
    <source>
        <dbReference type="SAM" id="MobiDB-lite"/>
    </source>
</evidence>
<dbReference type="AlphaFoldDB" id="A0AAV8Y177"/>
<feature type="region of interest" description="Disordered" evidence="1">
    <location>
        <begin position="1"/>
        <end position="33"/>
    </location>
</feature>